<dbReference type="InterPro" id="IPR049019">
    <property type="entry name" value="NagJ-like_helical"/>
</dbReference>
<keyword evidence="3 4" id="KW-0326">Glycosidase</keyword>
<dbReference type="InterPro" id="IPR017853">
    <property type="entry name" value="GH"/>
</dbReference>
<dbReference type="GO" id="GO:0005975">
    <property type="term" value="P:carbohydrate metabolic process"/>
    <property type="evidence" value="ECO:0007669"/>
    <property type="project" value="UniProtKB-ARBA"/>
</dbReference>
<dbReference type="PROSITE" id="PS52009">
    <property type="entry name" value="GH84"/>
    <property type="match status" value="1"/>
</dbReference>
<accession>A0A1C6SIA1</accession>
<sequence length="968" mass="102346">MRNGYLRRRWRFPRTLAGCALASLVGTVGLLGSPSTASGAPATPPLNPRPQELSVTGTPLDLPAAVTIVRGTAADQPAVDAVVAAFTSRDTRVTLTSTDPGAGTTVYVGGAQETPASAAALNAIGVATPSGLPDQGYLLATGTDSGGRQRVVLSGGQKVGTFYAAQTLRQLLTSDSSGAAIARVTIRDWPAFSFRGGMDSANPPPPGVARWTKADRLEQVEVLARNKMNRFFYGPAADPRTGGSGSDNWRTSYSATELGDLREVVSKANSLHVAFVYRISPEMPLDQASGICHSSATERGTLLSRLNQMYQIGVRHFVIAWDDVFPTRPFSCVNDSQTYGTGVTAWARAQADVTNFVQAQFINAHAGMGQLYTVSSEYAGTAVSSYRTEFDTRLSTAVGVYWTGPEVLSPRITKKNLDDAQVAFPRHRLAIWDNFPVNDQVWDRLQMGPLVGREAALSAAPGILFNEMTQQGPSQLPLLTAADFAWNPGQYQPEDSWSRAIDVLGGSKASQLRTFAEINRSSVIDRTDSVALADAISSFRNALRTGTGVDSAAAALKQRLSALRTASTDLQATQTSLTTQAQPWLQQTVRLVDAATRAVDLLTAERAGQTTVANTLRQEIRHLLPTIASHPESVAHGVLHPLVTFALRLGVDRVDLSGDGRADVLAVTGNGTLNAYENLRTTLNWPELGATQTVGQGWSTSQLPVIGDLDGDRRADLLSVTSTGALVQFRNTGSFTGGMFATGVQVGSGWQGTLAAYLADLDDDGRADLLGVFPGGTLRAFRNTGMSNGAVTWGPAVQVGQGWSTAELPFFGDLTGDGKADLMSVKSDGSLWHFLNTGSFSEGTFAAGQRVGAGWSGHLAMHVVDLDGDGPADVLGVLADGTLAAFRNQGVTNGLVGFGPRTSVGQGWHANMLPYPTDLSGDGRADLISINGEGRLFTNINSGRFVSGLMFPTTAAHGPGWGGTIFLR</sequence>
<protein>
    <submittedName>
        <fullName evidence="8">Hyaluronoglucosaminidase</fullName>
    </submittedName>
</protein>
<keyword evidence="9" id="KW-1185">Reference proteome</keyword>
<dbReference type="SUPFAM" id="SSF55545">
    <property type="entry name" value="beta-N-acetylhexosaminidase-like domain"/>
    <property type="match status" value="1"/>
</dbReference>
<dbReference type="Gene3D" id="3.30.379.10">
    <property type="entry name" value="Chitobiase/beta-hexosaminidase domain 2-like"/>
    <property type="match status" value="1"/>
</dbReference>
<evidence type="ECO:0000313" key="8">
    <source>
        <dbReference type="EMBL" id="SCL29128.1"/>
    </source>
</evidence>
<organism evidence="8 9">
    <name type="scientific">Micromonospora pallida</name>
    <dbReference type="NCBI Taxonomy" id="145854"/>
    <lineage>
        <taxon>Bacteria</taxon>
        <taxon>Bacillati</taxon>
        <taxon>Actinomycetota</taxon>
        <taxon>Actinomycetes</taxon>
        <taxon>Micromonosporales</taxon>
        <taxon>Micromonosporaceae</taxon>
        <taxon>Micromonospora</taxon>
    </lineage>
</organism>
<feature type="region of interest" description="Disordered" evidence="5">
    <location>
        <begin position="34"/>
        <end position="55"/>
    </location>
</feature>
<evidence type="ECO:0000256" key="4">
    <source>
        <dbReference type="PROSITE-ProRule" id="PRU01353"/>
    </source>
</evidence>
<dbReference type="OrthoDB" id="9760892at2"/>
<evidence type="ECO:0000256" key="2">
    <source>
        <dbReference type="ARBA" id="ARBA00022801"/>
    </source>
</evidence>
<evidence type="ECO:0000256" key="5">
    <source>
        <dbReference type="SAM" id="MobiDB-lite"/>
    </source>
</evidence>
<dbReference type="InterPro" id="IPR015882">
    <property type="entry name" value="HEX_bac_N"/>
</dbReference>
<feature type="chain" id="PRO_5008745813" evidence="6">
    <location>
        <begin position="40"/>
        <end position="968"/>
    </location>
</feature>
<dbReference type="Gene3D" id="1.20.58.460">
    <property type="entry name" value="Hyaluronidase post-catalytic domain-like"/>
    <property type="match status" value="1"/>
</dbReference>
<dbReference type="SUPFAM" id="SSF51445">
    <property type="entry name" value="(Trans)glycosidases"/>
    <property type="match status" value="1"/>
</dbReference>
<dbReference type="AlphaFoldDB" id="A0A1C6SIA1"/>
<evidence type="ECO:0000256" key="6">
    <source>
        <dbReference type="SAM" id="SignalP"/>
    </source>
</evidence>
<evidence type="ECO:0000259" key="7">
    <source>
        <dbReference type="PROSITE" id="PS52009"/>
    </source>
</evidence>
<dbReference type="PANTHER" id="PTHR44103">
    <property type="entry name" value="PROPROTEIN CONVERTASE P"/>
    <property type="match status" value="1"/>
</dbReference>
<keyword evidence="2 4" id="KW-0378">Hydrolase</keyword>
<dbReference type="STRING" id="145854.GA0074692_2669"/>
<dbReference type="Proteomes" id="UP000198959">
    <property type="component" value="Unassembled WGS sequence"/>
</dbReference>
<dbReference type="InterPro" id="IPR011496">
    <property type="entry name" value="O-GlcNAcase_cat"/>
</dbReference>
<dbReference type="RefSeq" id="WP_091644112.1">
    <property type="nucleotide sequence ID" value="NZ_FMHW01000002.1"/>
</dbReference>
<dbReference type="InterPro" id="IPR029018">
    <property type="entry name" value="Hex-like_dom2"/>
</dbReference>
<dbReference type="EMBL" id="FMHW01000002">
    <property type="protein sequence ID" value="SCL29128.1"/>
    <property type="molecule type" value="Genomic_DNA"/>
</dbReference>
<feature type="signal peptide" evidence="6">
    <location>
        <begin position="1"/>
        <end position="39"/>
    </location>
</feature>
<evidence type="ECO:0000256" key="1">
    <source>
        <dbReference type="ARBA" id="ARBA00022729"/>
    </source>
</evidence>
<reference evidence="9" key="1">
    <citation type="submission" date="2016-06" db="EMBL/GenBank/DDBJ databases">
        <authorList>
            <person name="Varghese N."/>
            <person name="Submissions Spin"/>
        </authorList>
    </citation>
    <scope>NUCLEOTIDE SEQUENCE [LARGE SCALE GENOMIC DNA]</scope>
    <source>
        <strain evidence="9">DSM 43817</strain>
    </source>
</reference>
<evidence type="ECO:0000256" key="3">
    <source>
        <dbReference type="ARBA" id="ARBA00023295"/>
    </source>
</evidence>
<dbReference type="Pfam" id="PF02838">
    <property type="entry name" value="Glyco_hydro_20b"/>
    <property type="match status" value="1"/>
</dbReference>
<evidence type="ECO:0000313" key="9">
    <source>
        <dbReference type="Proteomes" id="UP000198959"/>
    </source>
</evidence>
<feature type="domain" description="GH84" evidence="7">
    <location>
        <begin position="193"/>
        <end position="489"/>
    </location>
</feature>
<dbReference type="SUPFAM" id="SSF69318">
    <property type="entry name" value="Integrin alpha N-terminal domain"/>
    <property type="match status" value="1"/>
</dbReference>
<gene>
    <name evidence="8" type="ORF">GA0074692_2669</name>
</gene>
<dbReference type="Pfam" id="PF07555">
    <property type="entry name" value="NAGidase"/>
    <property type="match status" value="1"/>
</dbReference>
<dbReference type="Pfam" id="PF21774">
    <property type="entry name" value="NagJ_C"/>
    <property type="match status" value="1"/>
</dbReference>
<name>A0A1C6SIA1_9ACTN</name>
<dbReference type="InterPro" id="IPR028994">
    <property type="entry name" value="Integrin_alpha_N"/>
</dbReference>
<dbReference type="PANTHER" id="PTHR44103:SF1">
    <property type="entry name" value="PROPROTEIN CONVERTASE P"/>
    <property type="match status" value="1"/>
</dbReference>
<dbReference type="InterPro" id="IPR013517">
    <property type="entry name" value="FG-GAP"/>
</dbReference>
<proteinExistence type="inferred from homology"/>
<comment type="similarity">
    <text evidence="4">Belongs to the glycosyl hydrolase 84 family.</text>
</comment>
<dbReference type="GO" id="GO:0016798">
    <property type="term" value="F:hydrolase activity, acting on glycosyl bonds"/>
    <property type="evidence" value="ECO:0007669"/>
    <property type="project" value="UniProtKB-KW"/>
</dbReference>
<dbReference type="Pfam" id="PF13517">
    <property type="entry name" value="FG-GAP_3"/>
    <property type="match status" value="2"/>
</dbReference>
<dbReference type="Gene3D" id="3.20.20.80">
    <property type="entry name" value="Glycosidases"/>
    <property type="match status" value="1"/>
</dbReference>
<feature type="active site" description="Proton donor" evidence="4">
    <location>
        <position position="323"/>
    </location>
</feature>
<keyword evidence="1 6" id="KW-0732">Signal</keyword>